<dbReference type="SUPFAM" id="SSF103473">
    <property type="entry name" value="MFS general substrate transporter"/>
    <property type="match status" value="1"/>
</dbReference>
<feature type="transmembrane region" description="Helical" evidence="6">
    <location>
        <begin position="248"/>
        <end position="267"/>
    </location>
</feature>
<dbReference type="Proteomes" id="UP001422759">
    <property type="component" value="Unassembled WGS sequence"/>
</dbReference>
<evidence type="ECO:0000256" key="4">
    <source>
        <dbReference type="ARBA" id="ARBA00023136"/>
    </source>
</evidence>
<sequence>MAGALLPFSVTGAAVALPRMAEQLGASTGAAQWVQNAFNVAFAALPLAAGSLADRTGRRRVLLGGIALAGSAALLVGLAPSILWADLARAVQGCGAAAVLASGAAVLAHATSGRRRGFAFGVLGAAFGSGLALGPLAAGAMVELAGWRSVFLLIAALSGPAWLCARQAPESRGPGTGAFDVAGAAVFTLGLACLSCVFVRAATAGWAAPSTLGLLAAALTLVAGFAVLEARRGERAMFDVRLFRRPEFVAVVCQPFTVTLGFVVLLVDLPGYLQGVGGRGTFTTGLLLLPLTLPVLVLPLLGGRLAACTSVRTVLTGSSLLIATGALLLPLLTPGSSWPVLACPLLPFGLGVGLAFGVMDDAAVGTVPVEQAGAAAGIFNTMRITGESVAVAGTAAFLTTLTGAGLRARHVPATEAGRLAGRAVQGQVADGRRAVLAEALTSSFHTLGLVLAALSLLGALLTYLALSPVRGRIAASSRPMS</sequence>
<dbReference type="PRINTS" id="PR01036">
    <property type="entry name" value="TCRTETB"/>
</dbReference>
<organism evidence="8 9">
    <name type="scientific">Kitasatospora kazusensis</name>
    <dbReference type="NCBI Taxonomy" id="407974"/>
    <lineage>
        <taxon>Bacteria</taxon>
        <taxon>Bacillati</taxon>
        <taxon>Actinomycetota</taxon>
        <taxon>Actinomycetes</taxon>
        <taxon>Kitasatosporales</taxon>
        <taxon>Streptomycetaceae</taxon>
        <taxon>Kitasatospora</taxon>
    </lineage>
</organism>
<dbReference type="CDD" id="cd17321">
    <property type="entry name" value="MFS_MMR_MDR_like"/>
    <property type="match status" value="1"/>
</dbReference>
<protein>
    <submittedName>
        <fullName evidence="8">MFS transporter</fullName>
    </submittedName>
</protein>
<evidence type="ECO:0000313" key="8">
    <source>
        <dbReference type="EMBL" id="GAA2151329.1"/>
    </source>
</evidence>
<gene>
    <name evidence="8" type="ORF">GCM10009760_46590</name>
</gene>
<evidence type="ECO:0000259" key="7">
    <source>
        <dbReference type="PROSITE" id="PS50850"/>
    </source>
</evidence>
<feature type="domain" description="Major facilitator superfamily (MFS) profile" evidence="7">
    <location>
        <begin position="1"/>
        <end position="470"/>
    </location>
</feature>
<feature type="transmembrane region" description="Helical" evidence="6">
    <location>
        <begin position="447"/>
        <end position="466"/>
    </location>
</feature>
<keyword evidence="3 6" id="KW-1133">Transmembrane helix</keyword>
<dbReference type="EMBL" id="BAAANT010000031">
    <property type="protein sequence ID" value="GAA2151329.1"/>
    <property type="molecule type" value="Genomic_DNA"/>
</dbReference>
<feature type="transmembrane region" description="Helical" evidence="6">
    <location>
        <begin position="61"/>
        <end position="84"/>
    </location>
</feature>
<dbReference type="Gene3D" id="1.20.1250.20">
    <property type="entry name" value="MFS general substrate transporter like domains"/>
    <property type="match status" value="1"/>
</dbReference>
<feature type="transmembrane region" description="Helical" evidence="6">
    <location>
        <begin position="117"/>
        <end position="138"/>
    </location>
</feature>
<evidence type="ECO:0000256" key="6">
    <source>
        <dbReference type="SAM" id="Phobius"/>
    </source>
</evidence>
<dbReference type="InterPro" id="IPR020846">
    <property type="entry name" value="MFS_dom"/>
</dbReference>
<dbReference type="Gene3D" id="1.20.1720.10">
    <property type="entry name" value="Multidrug resistance protein D"/>
    <property type="match status" value="1"/>
</dbReference>
<feature type="transmembrane region" description="Helical" evidence="6">
    <location>
        <begin position="338"/>
        <end position="358"/>
    </location>
</feature>
<dbReference type="PANTHER" id="PTHR42718:SF49">
    <property type="entry name" value="EXPORT PROTEIN"/>
    <property type="match status" value="1"/>
</dbReference>
<dbReference type="PANTHER" id="PTHR42718">
    <property type="entry name" value="MAJOR FACILITATOR SUPERFAMILY MULTIDRUG TRANSPORTER MFSC"/>
    <property type="match status" value="1"/>
</dbReference>
<evidence type="ECO:0000256" key="2">
    <source>
        <dbReference type="ARBA" id="ARBA00022692"/>
    </source>
</evidence>
<dbReference type="InterPro" id="IPR036259">
    <property type="entry name" value="MFS_trans_sf"/>
</dbReference>
<evidence type="ECO:0000256" key="1">
    <source>
        <dbReference type="ARBA" id="ARBA00004651"/>
    </source>
</evidence>
<feature type="transmembrane region" description="Helical" evidence="6">
    <location>
        <begin position="206"/>
        <end position="228"/>
    </location>
</feature>
<feature type="transmembrane region" description="Helical" evidence="6">
    <location>
        <begin position="287"/>
        <end position="307"/>
    </location>
</feature>
<feature type="transmembrane region" description="Helical" evidence="6">
    <location>
        <begin position="177"/>
        <end position="200"/>
    </location>
</feature>
<keyword evidence="5" id="KW-0046">Antibiotic resistance</keyword>
<evidence type="ECO:0000256" key="3">
    <source>
        <dbReference type="ARBA" id="ARBA00022989"/>
    </source>
</evidence>
<dbReference type="PROSITE" id="PS50850">
    <property type="entry name" value="MFS"/>
    <property type="match status" value="1"/>
</dbReference>
<name>A0ABN3A180_9ACTN</name>
<evidence type="ECO:0000313" key="9">
    <source>
        <dbReference type="Proteomes" id="UP001422759"/>
    </source>
</evidence>
<reference evidence="8 9" key="1">
    <citation type="journal article" date="2019" name="Int. J. Syst. Evol. Microbiol.">
        <title>The Global Catalogue of Microorganisms (GCM) 10K type strain sequencing project: providing services to taxonomists for standard genome sequencing and annotation.</title>
        <authorList>
            <consortium name="The Broad Institute Genomics Platform"/>
            <consortium name="The Broad Institute Genome Sequencing Center for Infectious Disease"/>
            <person name="Wu L."/>
            <person name="Ma J."/>
        </authorList>
    </citation>
    <scope>NUCLEOTIDE SEQUENCE [LARGE SCALE GENOMIC DNA]</scope>
    <source>
        <strain evidence="8 9">JCM 14560</strain>
    </source>
</reference>
<keyword evidence="4 6" id="KW-0472">Membrane</keyword>
<keyword evidence="2 6" id="KW-0812">Transmembrane</keyword>
<feature type="transmembrane region" description="Helical" evidence="6">
    <location>
        <begin position="314"/>
        <end position="332"/>
    </location>
</feature>
<feature type="transmembrane region" description="Helical" evidence="6">
    <location>
        <begin position="90"/>
        <end position="110"/>
    </location>
</feature>
<keyword evidence="9" id="KW-1185">Reference proteome</keyword>
<comment type="caution">
    <text evidence="8">The sequence shown here is derived from an EMBL/GenBank/DDBJ whole genome shotgun (WGS) entry which is preliminary data.</text>
</comment>
<feature type="transmembrane region" description="Helical" evidence="6">
    <location>
        <begin position="31"/>
        <end position="49"/>
    </location>
</feature>
<evidence type="ECO:0000256" key="5">
    <source>
        <dbReference type="ARBA" id="ARBA00023251"/>
    </source>
</evidence>
<dbReference type="InterPro" id="IPR011701">
    <property type="entry name" value="MFS"/>
</dbReference>
<accession>A0ABN3A180</accession>
<comment type="subcellular location">
    <subcellularLocation>
        <location evidence="1">Cell membrane</location>
        <topology evidence="1">Multi-pass membrane protein</topology>
    </subcellularLocation>
</comment>
<proteinExistence type="predicted"/>
<dbReference type="Pfam" id="PF07690">
    <property type="entry name" value="MFS_1"/>
    <property type="match status" value="1"/>
</dbReference>
<feature type="transmembrane region" description="Helical" evidence="6">
    <location>
        <begin position="144"/>
        <end position="165"/>
    </location>
</feature>